<dbReference type="InterPro" id="IPR000634">
    <property type="entry name" value="Ser/Thr_deHydtase_PyrdxlP-BS"/>
</dbReference>
<evidence type="ECO:0000256" key="2">
    <source>
        <dbReference type="ARBA" id="ARBA00022898"/>
    </source>
</evidence>
<keyword evidence="2" id="KW-0663">Pyridoxal phosphate</keyword>
<dbReference type="Proteomes" id="UP001595528">
    <property type="component" value="Unassembled WGS sequence"/>
</dbReference>
<evidence type="ECO:0000313" key="5">
    <source>
        <dbReference type="EMBL" id="MFC3231007.1"/>
    </source>
</evidence>
<sequence length="325" mass="33020">MIGQTAGEAGIDRAAVAEVEPLIRPHVRRTPVVEVDLADFAGFGAAGGTACPVVLKLEHLQHSGSFKARGAFANLLTRKVPPAGVAAASGGNHGAAVAYAAMRLGIPATIFVPGITSPAKTERIRGYGARLVTVGERYADALAASESFLAETGALSVHAYDQRETLLGQGTTGLEFEGQAPELDSLLVAVGGGGLIGGLAAWFAGRVKLVAVEPEGAPTLNLALEAGRPVDSPAGGIAADSLAPRKVGRLMFPLAQAHVGASVLVEDAAIRAAQAALWDCLRLVVEPGAAAAFAALLSGRYRPAAGERVGVLLCGANTDVVRFEA</sequence>
<evidence type="ECO:0000259" key="4">
    <source>
        <dbReference type="Pfam" id="PF00291"/>
    </source>
</evidence>
<dbReference type="InterPro" id="IPR050147">
    <property type="entry name" value="Ser/Thr_Dehydratase"/>
</dbReference>
<gene>
    <name evidence="5" type="ORF">ACFOGJ_27420</name>
</gene>
<dbReference type="SUPFAM" id="SSF53686">
    <property type="entry name" value="Tryptophan synthase beta subunit-like PLP-dependent enzymes"/>
    <property type="match status" value="1"/>
</dbReference>
<comment type="cofactor">
    <cofactor evidence="1">
        <name>pyridoxal 5'-phosphate</name>
        <dbReference type="ChEBI" id="CHEBI:597326"/>
    </cofactor>
</comment>
<dbReference type="Pfam" id="PF00291">
    <property type="entry name" value="PALP"/>
    <property type="match status" value="1"/>
</dbReference>
<keyword evidence="3" id="KW-0456">Lyase</keyword>
<accession>A0ABV7L8N8</accession>
<dbReference type="Gene3D" id="3.40.50.1100">
    <property type="match status" value="2"/>
</dbReference>
<dbReference type="PANTHER" id="PTHR48078">
    <property type="entry name" value="THREONINE DEHYDRATASE, MITOCHONDRIAL-RELATED"/>
    <property type="match status" value="1"/>
</dbReference>
<evidence type="ECO:0000313" key="6">
    <source>
        <dbReference type="Proteomes" id="UP001595528"/>
    </source>
</evidence>
<name>A0ABV7L8N8_9PROT</name>
<organism evidence="5 6">
    <name type="scientific">Marinibaculum pumilum</name>
    <dbReference type="NCBI Taxonomy" id="1766165"/>
    <lineage>
        <taxon>Bacteria</taxon>
        <taxon>Pseudomonadati</taxon>
        <taxon>Pseudomonadota</taxon>
        <taxon>Alphaproteobacteria</taxon>
        <taxon>Rhodospirillales</taxon>
        <taxon>Rhodospirillaceae</taxon>
        <taxon>Marinibaculum</taxon>
    </lineage>
</organism>
<evidence type="ECO:0000256" key="3">
    <source>
        <dbReference type="ARBA" id="ARBA00023239"/>
    </source>
</evidence>
<feature type="domain" description="Tryptophan synthase beta chain-like PALP" evidence="4">
    <location>
        <begin position="23"/>
        <end position="315"/>
    </location>
</feature>
<dbReference type="RefSeq" id="WP_379906475.1">
    <property type="nucleotide sequence ID" value="NZ_JBHRTR010000054.1"/>
</dbReference>
<protein>
    <submittedName>
        <fullName evidence="5">Threonine/serine dehydratase</fullName>
    </submittedName>
</protein>
<proteinExistence type="predicted"/>
<dbReference type="InterPro" id="IPR036052">
    <property type="entry name" value="TrpB-like_PALP_sf"/>
</dbReference>
<dbReference type="PANTHER" id="PTHR48078:SF6">
    <property type="entry name" value="L-THREONINE DEHYDRATASE CATABOLIC TDCB"/>
    <property type="match status" value="1"/>
</dbReference>
<evidence type="ECO:0000256" key="1">
    <source>
        <dbReference type="ARBA" id="ARBA00001933"/>
    </source>
</evidence>
<dbReference type="PROSITE" id="PS00165">
    <property type="entry name" value="DEHYDRATASE_SER_THR"/>
    <property type="match status" value="1"/>
</dbReference>
<dbReference type="InterPro" id="IPR001926">
    <property type="entry name" value="TrpB-like_PALP"/>
</dbReference>
<dbReference type="NCBIfam" id="NF006094">
    <property type="entry name" value="PRK08246.1"/>
    <property type="match status" value="1"/>
</dbReference>
<comment type="caution">
    <text evidence="5">The sequence shown here is derived from an EMBL/GenBank/DDBJ whole genome shotgun (WGS) entry which is preliminary data.</text>
</comment>
<dbReference type="EMBL" id="JBHRTR010000054">
    <property type="protein sequence ID" value="MFC3231007.1"/>
    <property type="molecule type" value="Genomic_DNA"/>
</dbReference>
<keyword evidence="6" id="KW-1185">Reference proteome</keyword>
<reference evidence="6" key="1">
    <citation type="journal article" date="2019" name="Int. J. Syst. Evol. Microbiol.">
        <title>The Global Catalogue of Microorganisms (GCM) 10K type strain sequencing project: providing services to taxonomists for standard genome sequencing and annotation.</title>
        <authorList>
            <consortium name="The Broad Institute Genomics Platform"/>
            <consortium name="The Broad Institute Genome Sequencing Center for Infectious Disease"/>
            <person name="Wu L."/>
            <person name="Ma J."/>
        </authorList>
    </citation>
    <scope>NUCLEOTIDE SEQUENCE [LARGE SCALE GENOMIC DNA]</scope>
    <source>
        <strain evidence="6">KCTC 42964</strain>
    </source>
</reference>